<dbReference type="EMBL" id="BGZI01000015">
    <property type="protein sequence ID" value="GBO88705.1"/>
    <property type="molecule type" value="Genomic_DNA"/>
</dbReference>
<dbReference type="Pfam" id="PF01844">
    <property type="entry name" value="HNH"/>
    <property type="match status" value="1"/>
</dbReference>
<dbReference type="SMART" id="SM00507">
    <property type="entry name" value="HNHc"/>
    <property type="match status" value="1"/>
</dbReference>
<sequence length="214" mass="24392">MKSIVLSVKRSKFRMDDARSHEKDRAYQQIRPKILERDNHTCQFCDLRLEGKLEVHHVSGEHGDNSPNNLITACRLCHLAHHIGFVGVKNAGLLVRLPGIQQAELNHLLRTLWIGEDSKLLTVKDQCASLLRSLALTARGAEALLGYSDPKLLGDYLLRLNEKQYKRRIGILRDIKILYHRDSFEDHIKDVSEVYSGYPVARWGKIAEAFSQSA</sequence>
<proteinExistence type="predicted"/>
<accession>A0A5M3Q0F3</accession>
<dbReference type="CDD" id="cd00085">
    <property type="entry name" value="HNHc"/>
    <property type="match status" value="1"/>
</dbReference>
<name>A0A5M3Q0F3_9GAMM</name>
<feature type="domain" description="HNH nuclease" evidence="1">
    <location>
        <begin position="29"/>
        <end position="79"/>
    </location>
</feature>
<reference evidence="2 3" key="1">
    <citation type="journal article" date="2019" name="J. Gen. Appl. Microbiol.">
        <title>Aerobic degradation of cis-dichloroethene by the marine bacterium Marinobacter salsuginis strain 5N-3.</title>
        <authorList>
            <person name="Inoue Y."/>
            <person name="Fukunaga Y."/>
            <person name="Katsumata H."/>
            <person name="Ohji S."/>
            <person name="Hosoyama A."/>
            <person name="Mori K."/>
            <person name="Ando K."/>
        </authorList>
    </citation>
    <scope>NUCLEOTIDE SEQUENCE [LARGE SCALE GENOMIC DNA]</scope>
    <source>
        <strain evidence="2 3">NBRC 109114</strain>
    </source>
</reference>
<evidence type="ECO:0000259" key="1">
    <source>
        <dbReference type="SMART" id="SM00507"/>
    </source>
</evidence>
<dbReference type="Proteomes" id="UP000387223">
    <property type="component" value="Unassembled WGS sequence"/>
</dbReference>
<organism evidence="2 3">
    <name type="scientific">Marinobacter salsuginis</name>
    <dbReference type="NCBI Taxonomy" id="418719"/>
    <lineage>
        <taxon>Bacteria</taxon>
        <taxon>Pseudomonadati</taxon>
        <taxon>Pseudomonadota</taxon>
        <taxon>Gammaproteobacteria</taxon>
        <taxon>Pseudomonadales</taxon>
        <taxon>Marinobacteraceae</taxon>
        <taxon>Marinobacter</taxon>
    </lineage>
</organism>
<comment type="caution">
    <text evidence="2">The sequence shown here is derived from an EMBL/GenBank/DDBJ whole genome shotgun (WGS) entry which is preliminary data.</text>
</comment>
<protein>
    <recommendedName>
        <fullName evidence="1">HNH nuclease domain-containing protein</fullName>
    </recommendedName>
</protein>
<dbReference type="GO" id="GO:0004519">
    <property type="term" value="F:endonuclease activity"/>
    <property type="evidence" value="ECO:0007669"/>
    <property type="project" value="InterPro"/>
</dbReference>
<evidence type="ECO:0000313" key="3">
    <source>
        <dbReference type="Proteomes" id="UP000387223"/>
    </source>
</evidence>
<gene>
    <name evidence="2" type="ORF">MSSD14B_23730</name>
</gene>
<dbReference type="InterPro" id="IPR003615">
    <property type="entry name" value="HNH_nuc"/>
</dbReference>
<dbReference type="InterPro" id="IPR002711">
    <property type="entry name" value="HNH"/>
</dbReference>
<dbReference type="GO" id="GO:0008270">
    <property type="term" value="F:zinc ion binding"/>
    <property type="evidence" value="ECO:0007669"/>
    <property type="project" value="InterPro"/>
</dbReference>
<dbReference type="RefSeq" id="WP_136630769.1">
    <property type="nucleotide sequence ID" value="NZ_BGZI01000015.1"/>
</dbReference>
<dbReference type="GO" id="GO:0003676">
    <property type="term" value="F:nucleic acid binding"/>
    <property type="evidence" value="ECO:0007669"/>
    <property type="project" value="InterPro"/>
</dbReference>
<evidence type="ECO:0000313" key="2">
    <source>
        <dbReference type="EMBL" id="GBO88705.1"/>
    </source>
</evidence>
<dbReference type="AlphaFoldDB" id="A0A5M3Q0F3"/>
<dbReference type="Gene3D" id="1.10.30.50">
    <property type="match status" value="1"/>
</dbReference>